<accession>A0ABN3NJZ3</accession>
<gene>
    <name evidence="1" type="ORF">GCM10010423_16810</name>
</gene>
<name>A0ABN3NJZ3_9ACTN</name>
<dbReference type="EMBL" id="BAAATM010000004">
    <property type="protein sequence ID" value="GAA2524095.1"/>
    <property type="molecule type" value="Genomic_DNA"/>
</dbReference>
<evidence type="ECO:0000313" key="2">
    <source>
        <dbReference type="Proteomes" id="UP001501095"/>
    </source>
</evidence>
<sequence>MAMFHRPATDSWQAAAESPHRAPVLHAVGEMTQTLRARGEEATVAVWGPKDGAWHRYDAPARQGAAPRTSPAAAPGEPTVLAQRMTGRRHQVLLAALNTAGLYDLTPEDDTAVRALVDGLDEAAVRRVAHWLATAAGTR</sequence>
<comment type="caution">
    <text evidence="1">The sequence shown here is derived from an EMBL/GenBank/DDBJ whole genome shotgun (WGS) entry which is preliminary data.</text>
</comment>
<dbReference type="Proteomes" id="UP001501095">
    <property type="component" value="Unassembled WGS sequence"/>
</dbReference>
<proteinExistence type="predicted"/>
<organism evidence="1 2">
    <name type="scientific">Streptomyces levis</name>
    <dbReference type="NCBI Taxonomy" id="285566"/>
    <lineage>
        <taxon>Bacteria</taxon>
        <taxon>Bacillati</taxon>
        <taxon>Actinomycetota</taxon>
        <taxon>Actinomycetes</taxon>
        <taxon>Kitasatosporales</taxon>
        <taxon>Streptomycetaceae</taxon>
        <taxon>Streptomyces</taxon>
    </lineage>
</organism>
<protein>
    <submittedName>
        <fullName evidence="1">Uncharacterized protein</fullName>
    </submittedName>
</protein>
<evidence type="ECO:0000313" key="1">
    <source>
        <dbReference type="EMBL" id="GAA2524095.1"/>
    </source>
</evidence>
<reference evidence="1 2" key="1">
    <citation type="journal article" date="2019" name="Int. J. Syst. Evol. Microbiol.">
        <title>The Global Catalogue of Microorganisms (GCM) 10K type strain sequencing project: providing services to taxonomists for standard genome sequencing and annotation.</title>
        <authorList>
            <consortium name="The Broad Institute Genomics Platform"/>
            <consortium name="The Broad Institute Genome Sequencing Center for Infectious Disease"/>
            <person name="Wu L."/>
            <person name="Ma J."/>
        </authorList>
    </citation>
    <scope>NUCLEOTIDE SEQUENCE [LARGE SCALE GENOMIC DNA]</scope>
    <source>
        <strain evidence="1 2">JCM 6924</strain>
    </source>
</reference>
<keyword evidence="2" id="KW-1185">Reference proteome</keyword>